<accession>A0ABZ0LAH3</accession>
<dbReference type="Proteomes" id="UP001303902">
    <property type="component" value="Chromosome"/>
</dbReference>
<dbReference type="InterPro" id="IPR029066">
    <property type="entry name" value="PLP-binding_barrel"/>
</dbReference>
<name>A0ABZ0LAH3_9BACL</name>
<dbReference type="InterPro" id="IPR001608">
    <property type="entry name" value="Ala_racemase_N"/>
</dbReference>
<keyword evidence="3" id="KW-1185">Reference proteome</keyword>
<evidence type="ECO:0000313" key="2">
    <source>
        <dbReference type="EMBL" id="WOV89038.1"/>
    </source>
</evidence>
<dbReference type="PANTHER" id="PTHR28004">
    <property type="entry name" value="ZGC:162816-RELATED"/>
    <property type="match status" value="1"/>
</dbReference>
<evidence type="ECO:0000313" key="3">
    <source>
        <dbReference type="Proteomes" id="UP001303902"/>
    </source>
</evidence>
<dbReference type="InterPro" id="IPR051466">
    <property type="entry name" value="D-amino_acid_metab_enzyme"/>
</dbReference>
<evidence type="ECO:0000259" key="1">
    <source>
        <dbReference type="Pfam" id="PF01168"/>
    </source>
</evidence>
<dbReference type="Gene3D" id="3.20.20.10">
    <property type="entry name" value="Alanine racemase"/>
    <property type="match status" value="1"/>
</dbReference>
<dbReference type="GO" id="GO:0008784">
    <property type="term" value="F:alanine racemase activity"/>
    <property type="evidence" value="ECO:0007669"/>
    <property type="project" value="UniProtKB-EC"/>
</dbReference>
<dbReference type="RefSeq" id="WP_317970705.1">
    <property type="nucleotide sequence ID" value="NZ_CP129118.1"/>
</dbReference>
<proteinExistence type="predicted"/>
<reference evidence="2 3" key="1">
    <citation type="submission" date="2023-06" db="EMBL/GenBank/DDBJ databases">
        <title>Sporosarcina sp. nov., isolated from Korean tranditional fermented seafood 'Jeotgal'.</title>
        <authorList>
            <person name="Yang A.I."/>
            <person name="Shin N.-R."/>
        </authorList>
    </citation>
    <scope>NUCLEOTIDE SEQUENCE [LARGE SCALE GENOMIC DNA]</scope>
    <source>
        <strain evidence="2 3">T2O-4</strain>
    </source>
</reference>
<dbReference type="EMBL" id="CP129118">
    <property type="protein sequence ID" value="WOV89038.1"/>
    <property type="molecule type" value="Genomic_DNA"/>
</dbReference>
<dbReference type="EC" id="5.1.1.1" evidence="2"/>
<sequence length="393" mass="44064">MDKVNDALKAYANLKRPFACIDMEAVDWNIEMVNRLTVDKKIRIATKSVRSVELLRYIAEQLTNHGGWMTYDCEETQFLLERGFDDLLIGYPQLEKAAIVLLIPYIANGAKVIFMVDSEEQVGLLHRIGEAFDVKIEICLDINLSTDYKLLYFGTQRSSLKKLDDVRELIQKLQVYSFVEVVGVMGYEAQIAGVADIPAAKWQKPIIRALKLHSEKKVDLYRKAAVHEIRKAFPAVRFVNGGGSGSIEFTCRAEEVSEVTIGSAFYFPALFSRYNNAPFEPATFFALRVTRKPDAQIAVCHGGGYVASGAPGIDKSPVPVWPKHLTLLANEGAGEVQTPVYDKEKSLSIGDTVFFRHAKAGELCEQFNELHARRGDRYVKTFKTYRGDGACFL</sequence>
<feature type="domain" description="Alanine racemase N-terminal" evidence="1">
    <location>
        <begin position="21"/>
        <end position="267"/>
    </location>
</feature>
<gene>
    <name evidence="2" type="ORF">QWT69_08010</name>
</gene>
<protein>
    <submittedName>
        <fullName evidence="2">Alanine racemase</fullName>
        <ecNumber evidence="2">5.1.1.1</ecNumber>
    </submittedName>
</protein>
<dbReference type="SUPFAM" id="SSF51419">
    <property type="entry name" value="PLP-binding barrel"/>
    <property type="match status" value="1"/>
</dbReference>
<dbReference type="PANTHER" id="PTHR28004:SF2">
    <property type="entry name" value="D-SERINE DEHYDRATASE"/>
    <property type="match status" value="1"/>
</dbReference>
<dbReference type="Pfam" id="PF01168">
    <property type="entry name" value="Ala_racemase_N"/>
    <property type="match status" value="1"/>
</dbReference>
<organism evidence="2 3">
    <name type="scientific">Sporosarcina oncorhynchi</name>
    <dbReference type="NCBI Taxonomy" id="3056444"/>
    <lineage>
        <taxon>Bacteria</taxon>
        <taxon>Bacillati</taxon>
        <taxon>Bacillota</taxon>
        <taxon>Bacilli</taxon>
        <taxon>Bacillales</taxon>
        <taxon>Caryophanaceae</taxon>
        <taxon>Sporosarcina</taxon>
    </lineage>
</organism>
<keyword evidence="2" id="KW-0413">Isomerase</keyword>